<dbReference type="Pfam" id="PF03929">
    <property type="entry name" value="PepSY_TM"/>
    <property type="match status" value="2"/>
</dbReference>
<gene>
    <name evidence="1" type="ORF">K8V47_01545</name>
</gene>
<dbReference type="InterPro" id="IPR015943">
    <property type="entry name" value="WD40/YVTN_repeat-like_dom_sf"/>
</dbReference>
<dbReference type="EMBL" id="DYXT01000013">
    <property type="protein sequence ID" value="HJE38437.1"/>
    <property type="molecule type" value="Genomic_DNA"/>
</dbReference>
<organism evidence="1 2">
    <name type="scientific">Candidatus Amulumruptor caecigallinarius</name>
    <dbReference type="NCBI Taxonomy" id="2109911"/>
    <lineage>
        <taxon>Bacteria</taxon>
        <taxon>Pseudomonadati</taxon>
        <taxon>Bacteroidota</taxon>
        <taxon>Bacteroidia</taxon>
        <taxon>Bacteroidales</taxon>
        <taxon>Muribaculaceae</taxon>
        <taxon>Candidatus Amulumruptor</taxon>
    </lineage>
</organism>
<evidence type="ECO:0000313" key="2">
    <source>
        <dbReference type="Proteomes" id="UP000711407"/>
    </source>
</evidence>
<dbReference type="AlphaFoldDB" id="A0A4Q0U7W9"/>
<dbReference type="Gene3D" id="2.130.10.10">
    <property type="entry name" value="YVTN repeat-like/Quinoprotein amine dehydrogenase"/>
    <property type="match status" value="1"/>
</dbReference>
<reference evidence="1" key="2">
    <citation type="submission" date="2021-09" db="EMBL/GenBank/DDBJ databases">
        <authorList>
            <person name="Gilroy R."/>
        </authorList>
    </citation>
    <scope>NUCLEOTIDE SEQUENCE</scope>
    <source>
        <strain evidence="1">4100</strain>
    </source>
</reference>
<dbReference type="InterPro" id="IPR005625">
    <property type="entry name" value="PepSY-ass_TM"/>
</dbReference>
<evidence type="ECO:0000313" key="1">
    <source>
        <dbReference type="EMBL" id="HJE38437.1"/>
    </source>
</evidence>
<protein>
    <submittedName>
        <fullName evidence="1">PepSY domain-containing protein</fullName>
    </submittedName>
</protein>
<dbReference type="Proteomes" id="UP000711407">
    <property type="component" value="Unassembled WGS sequence"/>
</dbReference>
<dbReference type="PANTHER" id="PTHR34219:SF3">
    <property type="entry name" value="BLL7967 PROTEIN"/>
    <property type="match status" value="1"/>
</dbReference>
<proteinExistence type="predicted"/>
<accession>A0A4Q0U7W9</accession>
<comment type="caution">
    <text evidence="1">The sequence shown here is derived from an EMBL/GenBank/DDBJ whole genome shotgun (WGS) entry which is preliminary data.</text>
</comment>
<name>A0A4Q0U7W9_9BACT</name>
<dbReference type="PANTHER" id="PTHR34219">
    <property type="entry name" value="IRON-REGULATED INNER MEMBRANE PROTEIN-RELATED"/>
    <property type="match status" value="1"/>
</dbReference>
<reference evidence="1" key="1">
    <citation type="journal article" date="2021" name="PeerJ">
        <title>Extensive microbial diversity within the chicken gut microbiome revealed by metagenomics and culture.</title>
        <authorList>
            <person name="Gilroy R."/>
            <person name="Ravi A."/>
            <person name="Getino M."/>
            <person name="Pursley I."/>
            <person name="Horton D.L."/>
            <person name="Alikhan N.F."/>
            <person name="Baker D."/>
            <person name="Gharbi K."/>
            <person name="Hall N."/>
            <person name="Watson M."/>
            <person name="Adriaenssens E.M."/>
            <person name="Foster-Nyarko E."/>
            <person name="Jarju S."/>
            <person name="Secka A."/>
            <person name="Antonio M."/>
            <person name="Oren A."/>
            <person name="Chaudhuri R.R."/>
            <person name="La Ragione R."/>
            <person name="Hildebrand F."/>
            <person name="Pallen M.J."/>
        </authorList>
    </citation>
    <scope>NUCLEOTIDE SEQUENCE</scope>
    <source>
        <strain evidence="1">4100</strain>
    </source>
</reference>
<dbReference type="SUPFAM" id="SSF63829">
    <property type="entry name" value="Calcium-dependent phosphotriesterase"/>
    <property type="match status" value="1"/>
</dbReference>
<sequence length="493" mass="55361">MSSRGMKSRFWRSFHKWAGIVFALFMVIFCISGIILNHRKVFAVCDVSRSWLPDQYAIRNYNNGIIRGTERIDSLSLLAYGSNGVWLTDSGFSSFSDYNRGLPHGADNRNVKRVVTDSDGRVWCATTYGVYRHDGDKWTGVYAPSADDRMADIALDADGDTVVAMTRSGIYRFAVGGGDKPEYIELQPIAGREVRYSLFKTVWQLHSGELFGIAGRIVVDAIAVVIIFLCLSGIVIFVCPSLLRRRRSKRLGKMIKWNWRWHDRMGYYPLVLTLLVAVTGMCLRPPLMIPFVMVKTAPLAGSAMDSDNYWHDSLRGIRWDADRDCWLLSTTEGFATVDKDFKHEPALMSRHDCPPISPMGINVMERICANEWLIGSFSGLYGWNPAAGEVDAVEPKSLVSGHSTHLDAKKPVVFDYITGASEQLPQSHAIESSPMSLWNFALELHVGRCYTPFLGPLSALFVFIFGLALTLILISGYIVSRRMRKKKQKISNN</sequence>